<dbReference type="SUPFAM" id="SSF81321">
    <property type="entry name" value="Family A G protein-coupled receptor-like"/>
    <property type="match status" value="1"/>
</dbReference>
<organism evidence="2 3">
    <name type="scientific">Pristionchus mayeri</name>
    <dbReference type="NCBI Taxonomy" id="1317129"/>
    <lineage>
        <taxon>Eukaryota</taxon>
        <taxon>Metazoa</taxon>
        <taxon>Ecdysozoa</taxon>
        <taxon>Nematoda</taxon>
        <taxon>Chromadorea</taxon>
        <taxon>Rhabditida</taxon>
        <taxon>Rhabditina</taxon>
        <taxon>Diplogasteromorpha</taxon>
        <taxon>Diplogasteroidea</taxon>
        <taxon>Neodiplogasteridae</taxon>
        <taxon>Pristionchus</taxon>
    </lineage>
</organism>
<feature type="transmembrane region" description="Helical" evidence="1">
    <location>
        <begin position="134"/>
        <end position="156"/>
    </location>
</feature>
<sequence>STMVKEEDVPLFEFFARFELTNCCASIITNLLLVYLIIYRSSKEIGAYRYLLLAFVLNDINFPIVHFLTLPVATSYGDAFVMFSHGILTSRVSICLYACIFSQTMPLLAHLFVYRLIATKWPRHLIFYTGKHCFLMLTISVAFESSLWFLNCYFNYGPDQETTEYVQEFFDTEFSGEEPQFIGALYYSTEGEFRMRAFLATMGFNTIMSICMSVIVICSYLIFAHFRSSHVVWSGKTKKMQQHLFYTLVIQMIIPMIFVYLPCAGTINLPMLGFRLNIFPNAVSASLTFFPLIDAFIIMFG</sequence>
<dbReference type="InterPro" id="IPR019428">
    <property type="entry name" value="7TM_GPCR_serpentine_rcpt_Str"/>
</dbReference>
<gene>
    <name evidence="2" type="ORF">PMAYCL1PPCAC_17254</name>
</gene>
<feature type="transmembrane region" description="Helical" evidence="1">
    <location>
        <begin position="244"/>
        <end position="262"/>
    </location>
</feature>
<comment type="caution">
    <text evidence="2">The sequence shown here is derived from an EMBL/GenBank/DDBJ whole genome shotgun (WGS) entry which is preliminary data.</text>
</comment>
<feature type="non-terminal residue" evidence="2">
    <location>
        <position position="1"/>
    </location>
</feature>
<feature type="transmembrane region" description="Helical" evidence="1">
    <location>
        <begin position="282"/>
        <end position="300"/>
    </location>
</feature>
<feature type="transmembrane region" description="Helical" evidence="1">
    <location>
        <begin position="197"/>
        <end position="223"/>
    </location>
</feature>
<evidence type="ECO:0000313" key="2">
    <source>
        <dbReference type="EMBL" id="GMR47059.1"/>
    </source>
</evidence>
<feature type="non-terminal residue" evidence="2">
    <location>
        <position position="301"/>
    </location>
</feature>
<keyword evidence="1" id="KW-0812">Transmembrane</keyword>
<dbReference type="PANTHER" id="PTHR22943:SF248">
    <property type="entry name" value="SEVEN TM RECEPTOR"/>
    <property type="match status" value="1"/>
</dbReference>
<reference evidence="3" key="1">
    <citation type="submission" date="2022-10" db="EMBL/GenBank/DDBJ databases">
        <title>Genome assembly of Pristionchus species.</title>
        <authorList>
            <person name="Yoshida K."/>
            <person name="Sommer R.J."/>
        </authorList>
    </citation>
    <scope>NUCLEOTIDE SEQUENCE [LARGE SCALE GENOMIC DNA]</scope>
    <source>
        <strain evidence="3">RS5460</strain>
    </source>
</reference>
<feature type="transmembrane region" description="Helical" evidence="1">
    <location>
        <begin position="14"/>
        <end position="38"/>
    </location>
</feature>
<dbReference type="Pfam" id="PF10326">
    <property type="entry name" value="7TM_GPCR_Str"/>
    <property type="match status" value="1"/>
</dbReference>
<name>A0AAN5CMC3_9BILA</name>
<dbReference type="EMBL" id="BTRK01000004">
    <property type="protein sequence ID" value="GMR47059.1"/>
    <property type="molecule type" value="Genomic_DNA"/>
</dbReference>
<proteinExistence type="predicted"/>
<dbReference type="Proteomes" id="UP001328107">
    <property type="component" value="Unassembled WGS sequence"/>
</dbReference>
<accession>A0AAN5CMC3</accession>
<keyword evidence="1" id="KW-0472">Membrane</keyword>
<evidence type="ECO:0000256" key="1">
    <source>
        <dbReference type="SAM" id="Phobius"/>
    </source>
</evidence>
<feature type="transmembrane region" description="Helical" evidence="1">
    <location>
        <begin position="90"/>
        <end position="113"/>
    </location>
</feature>
<protein>
    <recommendedName>
        <fullName evidence="4">G protein-coupled receptor</fullName>
    </recommendedName>
</protein>
<evidence type="ECO:0008006" key="4">
    <source>
        <dbReference type="Google" id="ProtNLM"/>
    </source>
</evidence>
<evidence type="ECO:0000313" key="3">
    <source>
        <dbReference type="Proteomes" id="UP001328107"/>
    </source>
</evidence>
<keyword evidence="3" id="KW-1185">Reference proteome</keyword>
<keyword evidence="1" id="KW-1133">Transmembrane helix</keyword>
<dbReference type="PANTHER" id="PTHR22943">
    <property type="entry name" value="7-TRANSMEMBRANE DOMAIN RECEPTOR C.ELEGANS"/>
    <property type="match status" value="1"/>
</dbReference>
<dbReference type="AlphaFoldDB" id="A0AAN5CMC3"/>
<feature type="transmembrane region" description="Helical" evidence="1">
    <location>
        <begin position="50"/>
        <end position="70"/>
    </location>
</feature>